<gene>
    <name evidence="1" type="ORF">H8Z79_10810</name>
</gene>
<dbReference type="RefSeq" id="WP_015541172.1">
    <property type="nucleotide sequence ID" value="NZ_JACOQE010000006.1"/>
</dbReference>
<sequence>MFRDEEIAFVYIYKEPVNIDELTLQKEEVESAEWFDLEETYRECQHHRDKFCVSTGGLEVVRKYLRENKS</sequence>
<dbReference type="Gene3D" id="3.90.79.10">
    <property type="entry name" value="Nucleoside Triphosphate Pyrophosphohydrolase"/>
    <property type="match status" value="1"/>
</dbReference>
<evidence type="ECO:0000313" key="2">
    <source>
        <dbReference type="Proteomes" id="UP000633936"/>
    </source>
</evidence>
<organism evidence="1 2">
    <name type="scientific">Blautia intestinalis</name>
    <dbReference type="NCBI Taxonomy" id="2763028"/>
    <lineage>
        <taxon>Bacteria</taxon>
        <taxon>Bacillati</taxon>
        <taxon>Bacillota</taxon>
        <taxon>Clostridia</taxon>
        <taxon>Lachnospirales</taxon>
        <taxon>Lachnospiraceae</taxon>
        <taxon>Blautia</taxon>
    </lineage>
</organism>
<evidence type="ECO:0008006" key="3">
    <source>
        <dbReference type="Google" id="ProtNLM"/>
    </source>
</evidence>
<comment type="caution">
    <text evidence="1">The sequence shown here is derived from an EMBL/GenBank/DDBJ whole genome shotgun (WGS) entry which is preliminary data.</text>
</comment>
<protein>
    <recommendedName>
        <fullName evidence="3">NUDIX hydrolase</fullName>
    </recommendedName>
</protein>
<reference evidence="1 2" key="1">
    <citation type="submission" date="2020-08" db="EMBL/GenBank/DDBJ databases">
        <title>Genome public.</title>
        <authorList>
            <person name="Liu C."/>
            <person name="Sun Q."/>
        </authorList>
    </citation>
    <scope>NUCLEOTIDE SEQUENCE [LARGE SCALE GENOMIC DNA]</scope>
    <source>
        <strain evidence="1 2">27-44</strain>
    </source>
</reference>
<dbReference type="EMBL" id="JACOQE010000006">
    <property type="protein sequence ID" value="MBC5740924.1"/>
    <property type="molecule type" value="Genomic_DNA"/>
</dbReference>
<proteinExistence type="predicted"/>
<evidence type="ECO:0000313" key="1">
    <source>
        <dbReference type="EMBL" id="MBC5740924.1"/>
    </source>
</evidence>
<keyword evidence="2" id="KW-1185">Reference proteome</keyword>
<name>A0ABR7I345_9FIRM</name>
<accession>A0ABR7I345</accession>
<dbReference type="Proteomes" id="UP000633936">
    <property type="component" value="Unassembled WGS sequence"/>
</dbReference>